<name>E3T4N7_CROVB</name>
<dbReference type="GO" id="GO:0016787">
    <property type="term" value="F:hydrolase activity"/>
    <property type="evidence" value="ECO:0007669"/>
    <property type="project" value="UniProtKB-KW"/>
</dbReference>
<evidence type="ECO:0000313" key="2">
    <source>
        <dbReference type="EMBL" id="ADO67150.1"/>
    </source>
</evidence>
<proteinExistence type="predicted"/>
<dbReference type="SUPFAM" id="SSF50494">
    <property type="entry name" value="Trypsin-like serine proteases"/>
    <property type="match status" value="1"/>
</dbReference>
<evidence type="ECO:0000313" key="3">
    <source>
        <dbReference type="Proteomes" id="UP000029781"/>
    </source>
</evidence>
<organism evidence="2 3">
    <name type="scientific">Cafeteria roenbergensis virus (strain BV-PW1)</name>
    <name type="common">CroV</name>
    <dbReference type="NCBI Taxonomy" id="693272"/>
    <lineage>
        <taxon>Viruses</taxon>
        <taxon>Varidnaviria</taxon>
        <taxon>Bamfordvirae</taxon>
        <taxon>Nucleocytoviricota</taxon>
        <taxon>Megaviricetes</taxon>
        <taxon>Imitervirales</taxon>
        <taxon>Mimiviridae</taxon>
        <taxon>Aliimimivirinae</taxon>
        <taxon>Rheavirus</taxon>
        <taxon>Rheavirus sinusmexicani</taxon>
    </lineage>
</organism>
<dbReference type="KEGG" id="vg:9887519"/>
<gene>
    <name evidence="2" type="ORF">crov117</name>
</gene>
<organismHost>
    <name type="scientific">Cafeteria roenbergensis</name>
    <name type="common">Marine flagellate</name>
    <dbReference type="NCBI Taxonomy" id="33653"/>
</organismHost>
<dbReference type="RefSeq" id="YP_003969749.1">
    <property type="nucleotide sequence ID" value="NC_014637.1"/>
</dbReference>
<keyword evidence="1" id="KW-0378">Hydrolase</keyword>
<dbReference type="EMBL" id="GU244497">
    <property type="protein sequence ID" value="ADO67150.1"/>
    <property type="molecule type" value="Genomic_DNA"/>
</dbReference>
<accession>E3T4N7</accession>
<evidence type="ECO:0000256" key="1">
    <source>
        <dbReference type="ARBA" id="ARBA00022801"/>
    </source>
</evidence>
<protein>
    <submittedName>
        <fullName evidence="2">Uncharacterized protein</fullName>
    </submittedName>
</protein>
<keyword evidence="3" id="KW-1185">Reference proteome</keyword>
<reference evidence="2 3" key="1">
    <citation type="journal article" date="2010" name="Proc. Natl. Acad. Sci. U.S.A.">
        <title>Giant virus with a remarkable complement of genes infects marine zooplankton.</title>
        <authorList>
            <person name="Fischer M.G."/>
            <person name="Allen M.J."/>
            <person name="Wilson W.H."/>
            <person name="Suttle C.A."/>
        </authorList>
    </citation>
    <scope>NUCLEOTIDE SEQUENCE [LARGE SCALE GENOMIC DNA]</scope>
    <source>
        <strain evidence="2 3">BV-PW1</strain>
    </source>
</reference>
<dbReference type="InterPro" id="IPR009003">
    <property type="entry name" value="Peptidase_S1_PA"/>
</dbReference>
<sequence length="315" mass="36248">MTNYLHIDEYILSYTIIKHNKKIYLITTPHGIYINKNREYTFIKDTIEYNCKLYKQSYWCDLAIFNITSKITLKISELKILKSSNLINQLQVQSKNNHIIGNISNIVYLCHLDINGGNRIIYYQMNILKGTITQGCSGSGMYHKNKLIGLISNTNKDATLLVPSFFILKVLTESKSNYSPYLPIKLTMEKDKIILLNSYLGLKKGCTIVKFNNLIITKGHVYCSEIKDNIPLDVYLQIFCTVNEIVNISDGKFIHKVKIKNLNDYLTIPFISGISREEKNKITKITFQDIWDINTPETIKLLNHNLSICEMGNAV</sequence>
<dbReference type="Proteomes" id="UP000029781">
    <property type="component" value="Segment"/>
</dbReference>
<dbReference type="GeneID" id="9887519"/>